<sequence>MTPELQQMMDDIKQQIEQREGMPGSDPSPAPDMEDDTAKDDGSPWPSFCGWATVVCDFIEWVKTDDPDTQNPEVPWEEEIPADVTQTWSSGLGGGSCPSAASFTVSLGGFSASPEFSFEGICQFGTIMRPVIIALAAIIAGFIIAGVRGTKDA</sequence>
<name>A0A0R0C309_9GAMM</name>
<feature type="region of interest" description="Disordered" evidence="1">
    <location>
        <begin position="1"/>
        <end position="45"/>
    </location>
</feature>
<organism evidence="3 4">
    <name type="scientific">Stenotrophomonas humi</name>
    <dbReference type="NCBI Taxonomy" id="405444"/>
    <lineage>
        <taxon>Bacteria</taxon>
        <taxon>Pseudomonadati</taxon>
        <taxon>Pseudomonadota</taxon>
        <taxon>Gammaproteobacteria</taxon>
        <taxon>Lysobacterales</taxon>
        <taxon>Lysobacteraceae</taxon>
        <taxon>Stenotrophomonas</taxon>
    </lineage>
</organism>
<evidence type="ECO:0000256" key="1">
    <source>
        <dbReference type="SAM" id="MobiDB-lite"/>
    </source>
</evidence>
<dbReference type="Proteomes" id="UP000050864">
    <property type="component" value="Unassembled WGS sequence"/>
</dbReference>
<dbReference type="STRING" id="405444.ABB26_08705"/>
<feature type="transmembrane region" description="Helical" evidence="2">
    <location>
        <begin position="127"/>
        <end position="147"/>
    </location>
</feature>
<keyword evidence="2" id="KW-1133">Transmembrane helix</keyword>
<dbReference type="AlphaFoldDB" id="A0A0R0C309"/>
<dbReference type="NCBIfam" id="NF041109">
    <property type="entry name" value="VF_TspB_C_term"/>
    <property type="match status" value="1"/>
</dbReference>
<feature type="compositionally biased region" description="Basic and acidic residues" evidence="1">
    <location>
        <begin position="10"/>
        <end position="20"/>
    </location>
</feature>
<accession>A0A0R0C309</accession>
<dbReference type="EMBL" id="LDJI01000015">
    <property type="protein sequence ID" value="KRG64252.1"/>
    <property type="molecule type" value="Genomic_DNA"/>
</dbReference>
<keyword evidence="2" id="KW-0472">Membrane</keyword>
<comment type="caution">
    <text evidence="3">The sequence shown here is derived from an EMBL/GenBank/DDBJ whole genome shotgun (WGS) entry which is preliminary data.</text>
</comment>
<protein>
    <submittedName>
        <fullName evidence="3">Uncharacterized protein</fullName>
    </submittedName>
</protein>
<proteinExistence type="predicted"/>
<evidence type="ECO:0000256" key="2">
    <source>
        <dbReference type="SAM" id="Phobius"/>
    </source>
</evidence>
<reference evidence="3 4" key="1">
    <citation type="submission" date="2015-05" db="EMBL/GenBank/DDBJ databases">
        <title>Genome sequencing and analysis of members of genus Stenotrophomonas.</title>
        <authorList>
            <person name="Patil P.P."/>
            <person name="Midha S."/>
            <person name="Patil P.B."/>
        </authorList>
    </citation>
    <scope>NUCLEOTIDE SEQUENCE [LARGE SCALE GENOMIC DNA]</scope>
    <source>
        <strain evidence="3 4">DSM 18929</strain>
    </source>
</reference>
<keyword evidence="4" id="KW-1185">Reference proteome</keyword>
<keyword evidence="2" id="KW-0812">Transmembrane</keyword>
<evidence type="ECO:0000313" key="4">
    <source>
        <dbReference type="Proteomes" id="UP000050864"/>
    </source>
</evidence>
<gene>
    <name evidence="3" type="ORF">ABB26_08705</name>
</gene>
<evidence type="ECO:0000313" key="3">
    <source>
        <dbReference type="EMBL" id="KRG64252.1"/>
    </source>
</evidence>
<dbReference type="PATRIC" id="fig|405444.3.peg.747"/>